<evidence type="ECO:0000256" key="3">
    <source>
        <dbReference type="PROSITE-ProRule" id="PRU00176"/>
    </source>
</evidence>
<evidence type="ECO:0000313" key="5">
    <source>
        <dbReference type="EMBL" id="JAI29236.1"/>
    </source>
</evidence>
<dbReference type="Gene3D" id="3.30.70.330">
    <property type="match status" value="1"/>
</dbReference>
<dbReference type="AlphaFoldDB" id="A0A0K8URP7"/>
<reference evidence="5" key="1">
    <citation type="submission" date="2015-06" db="EMBL/GenBank/DDBJ databases">
        <authorList>
            <person name="Hoefler B.C."/>
            <person name="Straight P.D."/>
        </authorList>
    </citation>
    <scope>NUCLEOTIDE SEQUENCE</scope>
</reference>
<dbReference type="GO" id="GO:0019005">
    <property type="term" value="C:SCF ubiquitin ligase complex"/>
    <property type="evidence" value="ECO:0007669"/>
    <property type="project" value="TreeGrafter"/>
</dbReference>
<dbReference type="SUPFAM" id="SSF81383">
    <property type="entry name" value="F-box domain"/>
    <property type="match status" value="1"/>
</dbReference>
<keyword evidence="2 3" id="KW-0694">RNA-binding</keyword>
<dbReference type="CDD" id="cd00590">
    <property type="entry name" value="RRM_SF"/>
    <property type="match status" value="1"/>
</dbReference>
<dbReference type="GO" id="GO:0003723">
    <property type="term" value="F:RNA binding"/>
    <property type="evidence" value="ECO:0007669"/>
    <property type="project" value="UniProtKB-UniRule"/>
</dbReference>
<dbReference type="InterPro" id="IPR012677">
    <property type="entry name" value="Nucleotide-bd_a/b_plait_sf"/>
</dbReference>
<gene>
    <name evidence="5" type="primary">EEED8.10_2</name>
    <name evidence="5" type="ORF">c0_g1_i2</name>
</gene>
<evidence type="ECO:0000256" key="2">
    <source>
        <dbReference type="ARBA" id="ARBA00022884"/>
    </source>
</evidence>
<dbReference type="InterPro" id="IPR001810">
    <property type="entry name" value="F-box_dom"/>
</dbReference>
<dbReference type="Gene3D" id="3.80.10.10">
    <property type="entry name" value="Ribonuclease Inhibitor"/>
    <property type="match status" value="2"/>
</dbReference>
<dbReference type="Gene3D" id="1.20.1280.50">
    <property type="match status" value="1"/>
</dbReference>
<dbReference type="SMART" id="SM00256">
    <property type="entry name" value="FBOX"/>
    <property type="match status" value="1"/>
</dbReference>
<dbReference type="SMART" id="SM00367">
    <property type="entry name" value="LRR_CC"/>
    <property type="match status" value="5"/>
</dbReference>
<dbReference type="InterPro" id="IPR000504">
    <property type="entry name" value="RRM_dom"/>
</dbReference>
<proteinExistence type="predicted"/>
<dbReference type="EMBL" id="GDHF01023078">
    <property type="protein sequence ID" value="JAI29236.1"/>
    <property type="molecule type" value="Transcribed_RNA"/>
</dbReference>
<dbReference type="InterPro" id="IPR035979">
    <property type="entry name" value="RBD_domain_sf"/>
</dbReference>
<dbReference type="SUPFAM" id="SSF52047">
    <property type="entry name" value="RNI-like"/>
    <property type="match status" value="1"/>
</dbReference>
<dbReference type="SMART" id="SM00360">
    <property type="entry name" value="RRM"/>
    <property type="match status" value="1"/>
</dbReference>
<dbReference type="SUPFAM" id="SSF54928">
    <property type="entry name" value="RNA-binding domain, RBD"/>
    <property type="match status" value="1"/>
</dbReference>
<evidence type="ECO:0000259" key="4">
    <source>
        <dbReference type="PROSITE" id="PS50102"/>
    </source>
</evidence>
<dbReference type="InterPro" id="IPR032675">
    <property type="entry name" value="LRR_dom_sf"/>
</dbReference>
<dbReference type="OrthoDB" id="6492012at2759"/>
<feature type="domain" description="RRM" evidence="4">
    <location>
        <begin position="55"/>
        <end position="134"/>
    </location>
</feature>
<sequence length="653" mass="75358">MSVFDVLALREYSRASFMMSSVFTAENFAIPEDVDNQNFSMKHNKAYTEDNVLVYNIFVYSIPKHFTENDVRVYFTSFGNVIDVKLVPDKKKSRRAAPKVGFVNFSDPESAASALGKNSHRLQGWRIGVKAGDSWNQPNAEKACSVKVRNSWFQPTITSVPTDGTNFTSLNDDCLEIIFGLLELKEQVRFARVCQRFHDIFQMHCKREFKNFDLSKMCNMTLWEIRDFFRFAGENIESIYGSVPYKNRKRIVEFIRTFCTKLKIIKLDDSKMHGDCLKKLLRRFPHLQALTLRDCALTDLSIETMTHLKYLETLELPENYELTGKSISKLTQLKVLNLYGCCNIQTSHLVDICESLPNLKCLDIRRCERLSPALFDVMIEHCKELEILKMSCPEFPYERVALLPRLKQLELLYNSLYGTSQKRLLAELVAHKANQLEILKIVAKNTITVEHIDLISELRQLKVLFVANNPAVNDDALDAFCKLQQLEELTIKGCGNITNRALLRLVKSCKQLRQLNIQFCKKITIDFLLETIRTLKATEQRKKTLQLIVYGTSMDYYGVAECEEYKEAAAQSLVKVIFHASNKDLGLEEGIDIYDIWDGEHWFDNDDDLTDDDIDDDDDLHFPDSDMDDDDINFVYDILGVYPPGHDINDIIW</sequence>
<evidence type="ECO:0000256" key="1">
    <source>
        <dbReference type="ARBA" id="ARBA00022786"/>
    </source>
</evidence>
<dbReference type="PANTHER" id="PTHR13318">
    <property type="entry name" value="PARTNER OF PAIRED, ISOFORM B-RELATED"/>
    <property type="match status" value="1"/>
</dbReference>
<keyword evidence="1" id="KW-0833">Ubl conjugation pathway</keyword>
<dbReference type="Pfam" id="PF00076">
    <property type="entry name" value="RRM_1"/>
    <property type="match status" value="1"/>
</dbReference>
<dbReference type="PROSITE" id="PS50102">
    <property type="entry name" value="RRM"/>
    <property type="match status" value="1"/>
</dbReference>
<dbReference type="GO" id="GO:0031146">
    <property type="term" value="P:SCF-dependent proteasomal ubiquitin-dependent protein catabolic process"/>
    <property type="evidence" value="ECO:0007669"/>
    <property type="project" value="TreeGrafter"/>
</dbReference>
<protein>
    <submittedName>
        <fullName evidence="5">Putative RNA-binding protein EEED8.10</fullName>
    </submittedName>
</protein>
<accession>A0A0K8URP7</accession>
<dbReference type="CDD" id="cd09917">
    <property type="entry name" value="F-box_SF"/>
    <property type="match status" value="1"/>
</dbReference>
<dbReference type="InterPro" id="IPR036047">
    <property type="entry name" value="F-box-like_dom_sf"/>
</dbReference>
<organism evidence="5">
    <name type="scientific">Bactrocera latifrons</name>
    <name type="common">Malaysian fruit fly</name>
    <name type="synonym">Chaetodacus latifrons</name>
    <dbReference type="NCBI Taxonomy" id="174628"/>
    <lineage>
        <taxon>Eukaryota</taxon>
        <taxon>Metazoa</taxon>
        <taxon>Ecdysozoa</taxon>
        <taxon>Arthropoda</taxon>
        <taxon>Hexapoda</taxon>
        <taxon>Insecta</taxon>
        <taxon>Pterygota</taxon>
        <taxon>Neoptera</taxon>
        <taxon>Endopterygota</taxon>
        <taxon>Diptera</taxon>
        <taxon>Brachycera</taxon>
        <taxon>Muscomorpha</taxon>
        <taxon>Tephritoidea</taxon>
        <taxon>Tephritidae</taxon>
        <taxon>Bactrocera</taxon>
        <taxon>Bactrocera</taxon>
    </lineage>
</organism>
<dbReference type="InterPro" id="IPR006553">
    <property type="entry name" value="Leu-rich_rpt_Cys-con_subtyp"/>
</dbReference>
<name>A0A0K8URP7_BACLA</name>
<dbReference type="Pfam" id="PF00646">
    <property type="entry name" value="F-box"/>
    <property type="match status" value="1"/>
</dbReference>